<protein>
    <submittedName>
        <fullName evidence="1">Uncharacterized protein</fullName>
    </submittedName>
</protein>
<evidence type="ECO:0000313" key="1">
    <source>
        <dbReference type="EMBL" id="TCU11772.1"/>
    </source>
</evidence>
<gene>
    <name evidence="1" type="ORF">EV132_117113</name>
</gene>
<dbReference type="Proteomes" id="UP000294576">
    <property type="component" value="Unassembled WGS sequence"/>
</dbReference>
<accession>A0A4R3PUV0</accession>
<organism evidence="1 2">
    <name type="scientific">Rhizobium sullae</name>
    <name type="common">Rhizobium hedysari</name>
    <dbReference type="NCBI Taxonomy" id="50338"/>
    <lineage>
        <taxon>Bacteria</taxon>
        <taxon>Pseudomonadati</taxon>
        <taxon>Pseudomonadota</taxon>
        <taxon>Alphaproteobacteria</taxon>
        <taxon>Hyphomicrobiales</taxon>
        <taxon>Rhizobiaceae</taxon>
        <taxon>Rhizobium/Agrobacterium group</taxon>
        <taxon>Rhizobium</taxon>
    </lineage>
</organism>
<proteinExistence type="predicted"/>
<comment type="caution">
    <text evidence="1">The sequence shown here is derived from an EMBL/GenBank/DDBJ whole genome shotgun (WGS) entry which is preliminary data.</text>
</comment>
<name>A0A4R3PUV0_RHISU</name>
<reference evidence="1 2" key="1">
    <citation type="submission" date="2019-03" db="EMBL/GenBank/DDBJ databases">
        <title>Genomic Encyclopedia of Type Strains, Phase IV (KMG-V): Genome sequencing to study the core and pangenomes of soil and plant-associated prokaryotes.</title>
        <authorList>
            <person name="Whitman W."/>
        </authorList>
    </citation>
    <scope>NUCLEOTIDE SEQUENCE [LARGE SCALE GENOMIC DNA]</scope>
    <source>
        <strain evidence="1 2">Hc14</strain>
    </source>
</reference>
<sequence length="79" mass="8492">MLGGSFRESDLRLMSGAVQAWYRHFGLAPETRCSAVLCSSVIDLFNQGHGSADDLAALLIALYDGPKSVERPPTSTKAH</sequence>
<dbReference type="EMBL" id="SMBH01000017">
    <property type="protein sequence ID" value="TCU11772.1"/>
    <property type="molecule type" value="Genomic_DNA"/>
</dbReference>
<evidence type="ECO:0000313" key="2">
    <source>
        <dbReference type="Proteomes" id="UP000294576"/>
    </source>
</evidence>
<dbReference type="AlphaFoldDB" id="A0A4R3PUV0"/>